<organism evidence="2 3">
    <name type="scientific">Colletotrichum kahawae</name>
    <name type="common">Coffee berry disease fungus</name>
    <dbReference type="NCBI Taxonomy" id="34407"/>
    <lineage>
        <taxon>Eukaryota</taxon>
        <taxon>Fungi</taxon>
        <taxon>Dikarya</taxon>
        <taxon>Ascomycota</taxon>
        <taxon>Pezizomycotina</taxon>
        <taxon>Sordariomycetes</taxon>
        <taxon>Hypocreomycetidae</taxon>
        <taxon>Glomerellales</taxon>
        <taxon>Glomerellaceae</taxon>
        <taxon>Colletotrichum</taxon>
        <taxon>Colletotrichum gloeosporioides species complex</taxon>
    </lineage>
</organism>
<evidence type="ECO:0000256" key="1">
    <source>
        <dbReference type="SAM" id="MobiDB-lite"/>
    </source>
</evidence>
<dbReference type="AlphaFoldDB" id="A0AAD9YVF8"/>
<gene>
    <name evidence="2" type="ORF">CKAH01_12363</name>
</gene>
<accession>A0AAD9YVF8</accession>
<proteinExistence type="predicted"/>
<name>A0AAD9YVF8_COLKA</name>
<dbReference type="EMBL" id="VYYT01000026">
    <property type="protein sequence ID" value="KAK2776590.1"/>
    <property type="molecule type" value="Genomic_DNA"/>
</dbReference>
<evidence type="ECO:0000313" key="3">
    <source>
        <dbReference type="Proteomes" id="UP001281614"/>
    </source>
</evidence>
<dbReference type="Gene3D" id="3.80.10.10">
    <property type="entry name" value="Ribonuclease Inhibitor"/>
    <property type="match status" value="1"/>
</dbReference>
<sequence>MAAEMKSPTAGAAESGDVARGPNLPPAVPTSAKTYLVTLPQELILEVIKNCVPPRSPNSQIIEDRTIAISQLSLVDKSLREMCVPIPFRTLKLRTNHAELLGHIQVLESSRILEIVQHLGICSAAWSNTPQWEPGTPSRLARLLGRMPNLQDLDLTLRWGKKSLANALQGELVKQRIALPTVKKLQYDISDSKPDPSISVSFIPSVFAGLQALHLHLKPIASLTSVPGLWTVAHTLELRTLSLHNRLWTFKNIEEIHELFPDVTSLLIGGEVGSGFISLIPTFKKFRNLRSLALTDLIYIDDEDLMEYLCAVREECECEECFTNVDKDLFWEEGQEGACSCPECTSTEGHYDEALDMARFYHPLAEDQKVNAGDIFLECPDLEVPYFQIMWSHAERYTPVRDDTGLFVRFRHMELVHWPEISEELRGA</sequence>
<protein>
    <submittedName>
        <fullName evidence="2">F-box domain-containing protein</fullName>
    </submittedName>
</protein>
<feature type="region of interest" description="Disordered" evidence="1">
    <location>
        <begin position="1"/>
        <end position="24"/>
    </location>
</feature>
<dbReference type="SUPFAM" id="SSF52047">
    <property type="entry name" value="RNI-like"/>
    <property type="match status" value="1"/>
</dbReference>
<evidence type="ECO:0000313" key="2">
    <source>
        <dbReference type="EMBL" id="KAK2776590.1"/>
    </source>
</evidence>
<dbReference type="Proteomes" id="UP001281614">
    <property type="component" value="Unassembled WGS sequence"/>
</dbReference>
<keyword evidence="3" id="KW-1185">Reference proteome</keyword>
<reference evidence="2" key="1">
    <citation type="submission" date="2023-02" db="EMBL/GenBank/DDBJ databases">
        <title>Colletotrichum kahawae CIFC_Que2 genome sequencing and assembly.</title>
        <authorList>
            <person name="Baroncelli R."/>
        </authorList>
    </citation>
    <scope>NUCLEOTIDE SEQUENCE</scope>
    <source>
        <strain evidence="2">CIFC_Que2</strain>
    </source>
</reference>
<dbReference type="InterPro" id="IPR032675">
    <property type="entry name" value="LRR_dom_sf"/>
</dbReference>
<comment type="caution">
    <text evidence="2">The sequence shown here is derived from an EMBL/GenBank/DDBJ whole genome shotgun (WGS) entry which is preliminary data.</text>
</comment>